<gene>
    <name evidence="1" type="ORF">CLV42_108260</name>
</gene>
<protein>
    <submittedName>
        <fullName evidence="1">Uncharacterized protein</fullName>
    </submittedName>
</protein>
<reference evidence="1 2" key="1">
    <citation type="submission" date="2018-03" db="EMBL/GenBank/DDBJ databases">
        <title>Genomic Encyclopedia of Archaeal and Bacterial Type Strains, Phase II (KMG-II): from individual species to whole genera.</title>
        <authorList>
            <person name="Goeker M."/>
        </authorList>
    </citation>
    <scope>NUCLEOTIDE SEQUENCE [LARGE SCALE GENOMIC DNA]</scope>
    <source>
        <strain evidence="1 2">DSM 18107</strain>
    </source>
</reference>
<evidence type="ECO:0000313" key="1">
    <source>
        <dbReference type="EMBL" id="PSL28340.1"/>
    </source>
</evidence>
<evidence type="ECO:0000313" key="2">
    <source>
        <dbReference type="Proteomes" id="UP000240978"/>
    </source>
</evidence>
<sequence>MKKQMTFSEKSGTSQSLLTKSETEYPLQVFNKVFAKYGLESILHSIKGIFTASFNVDLQRII</sequence>
<organism evidence="1 2">
    <name type="scientific">Chitinophaga ginsengisoli</name>
    <dbReference type="NCBI Taxonomy" id="363837"/>
    <lineage>
        <taxon>Bacteria</taxon>
        <taxon>Pseudomonadati</taxon>
        <taxon>Bacteroidota</taxon>
        <taxon>Chitinophagia</taxon>
        <taxon>Chitinophagales</taxon>
        <taxon>Chitinophagaceae</taxon>
        <taxon>Chitinophaga</taxon>
    </lineage>
</organism>
<name>A0A2P8G2Y1_9BACT</name>
<keyword evidence="2" id="KW-1185">Reference proteome</keyword>
<dbReference type="Proteomes" id="UP000240978">
    <property type="component" value="Unassembled WGS sequence"/>
</dbReference>
<proteinExistence type="predicted"/>
<dbReference type="EMBL" id="PYGK01000008">
    <property type="protein sequence ID" value="PSL28340.1"/>
    <property type="molecule type" value="Genomic_DNA"/>
</dbReference>
<dbReference type="AlphaFoldDB" id="A0A2P8G2Y1"/>
<comment type="caution">
    <text evidence="1">The sequence shown here is derived from an EMBL/GenBank/DDBJ whole genome shotgun (WGS) entry which is preliminary data.</text>
</comment>
<accession>A0A2P8G2Y1</accession>